<evidence type="ECO:0000256" key="6">
    <source>
        <dbReference type="ARBA" id="ARBA00023002"/>
    </source>
</evidence>
<reference evidence="11" key="1">
    <citation type="submission" date="2010-08" db="EMBL/GenBank/DDBJ databases">
        <authorList>
            <person name="Muzny D."/>
            <person name="Qin X."/>
            <person name="Deng J."/>
            <person name="Jiang H."/>
            <person name="Liu Y."/>
            <person name="Qu J."/>
            <person name="Song X.-Z."/>
            <person name="Zhang L."/>
            <person name="Thornton R."/>
            <person name="Coyle M."/>
            <person name="Francisco L."/>
            <person name="Jackson L."/>
            <person name="Javaid M."/>
            <person name="Korchina V."/>
            <person name="Kovar C."/>
            <person name="Mata R."/>
            <person name="Mathew T."/>
            <person name="Ngo R."/>
            <person name="Nguyen L."/>
            <person name="Nguyen N."/>
            <person name="Okwuonu G."/>
            <person name="Ongeri F."/>
            <person name="Pham C."/>
            <person name="Simmons D."/>
            <person name="Wilczek-Boney K."/>
            <person name="Hale W."/>
            <person name="Jakkamsetti A."/>
            <person name="Pham P."/>
            <person name="Ruth R."/>
            <person name="San Lucas F."/>
            <person name="Warren J."/>
            <person name="Zhang J."/>
            <person name="Zhao Z."/>
            <person name="Zhou C."/>
            <person name="Zhu D."/>
            <person name="Lee S."/>
            <person name="Bess C."/>
            <person name="Blankenburg K."/>
            <person name="Forbes L."/>
            <person name="Fu Q."/>
            <person name="Gubbala S."/>
            <person name="Hirani K."/>
            <person name="Jayaseelan J.C."/>
            <person name="Lara F."/>
            <person name="Munidasa M."/>
            <person name="Palculict T."/>
            <person name="Patil S."/>
            <person name="Pu L.-L."/>
            <person name="Saada N."/>
            <person name="Tang L."/>
            <person name="Weissenberger G."/>
            <person name="Zhu Y."/>
            <person name="Hemphill L."/>
            <person name="Shang Y."/>
            <person name="Youmans B."/>
            <person name="Ayvaz T."/>
            <person name="Ross M."/>
            <person name="Santibanez J."/>
            <person name="Aqrawi P."/>
            <person name="Gross S."/>
            <person name="Joshi V."/>
            <person name="Fowler G."/>
            <person name="Nazareth L."/>
            <person name="Reid J."/>
            <person name="Worley K."/>
            <person name="Petrosino J."/>
            <person name="Highlander S."/>
            <person name="Gibbs R."/>
        </authorList>
    </citation>
    <scope>NUCLEOTIDE SEQUENCE [LARGE SCALE GENOMIC DNA]</scope>
    <source>
        <strain evidence="11">ATCC 35239</strain>
    </source>
</reference>
<dbReference type="FunFam" id="3.40.50.720:FF:000131">
    <property type="entry name" value="Short-chain dehydrogenase/reductase 3"/>
    <property type="match status" value="1"/>
</dbReference>
<evidence type="ECO:0000313" key="12">
    <source>
        <dbReference type="Proteomes" id="UP000003045"/>
    </source>
</evidence>
<comment type="subcellular location">
    <subcellularLocation>
        <location evidence="1">Membrane</location>
        <topology evidence="1">Multi-pass membrane protein</topology>
    </subcellularLocation>
</comment>
<dbReference type="InterPro" id="IPR002347">
    <property type="entry name" value="SDR_fam"/>
</dbReference>
<dbReference type="EMBL" id="AEET01000033">
    <property type="protein sequence ID" value="EFM45873.1"/>
    <property type="molecule type" value="Genomic_DNA"/>
</dbReference>
<evidence type="ECO:0000256" key="9">
    <source>
        <dbReference type="RuleBase" id="RU000363"/>
    </source>
</evidence>
<accession>E0QS15</accession>
<feature type="transmembrane region" description="Helical" evidence="10">
    <location>
        <begin position="20"/>
        <end position="41"/>
    </location>
</feature>
<dbReference type="GO" id="GO:0006066">
    <property type="term" value="P:alcohol metabolic process"/>
    <property type="evidence" value="ECO:0007669"/>
    <property type="project" value="UniProtKB-ARBA"/>
</dbReference>
<dbReference type="PROSITE" id="PS00061">
    <property type="entry name" value="ADH_SHORT"/>
    <property type="match status" value="1"/>
</dbReference>
<dbReference type="Pfam" id="PF00106">
    <property type="entry name" value="adh_short"/>
    <property type="match status" value="1"/>
</dbReference>
<keyword evidence="12" id="KW-1185">Reference proteome</keyword>
<evidence type="ECO:0000256" key="10">
    <source>
        <dbReference type="SAM" id="Phobius"/>
    </source>
</evidence>
<evidence type="ECO:0000313" key="11">
    <source>
        <dbReference type="EMBL" id="EFM45873.1"/>
    </source>
</evidence>
<evidence type="ECO:0000256" key="5">
    <source>
        <dbReference type="ARBA" id="ARBA00022989"/>
    </source>
</evidence>
<keyword evidence="6 11" id="KW-0560">Oxidoreductase</keyword>
<dbReference type="PANTHER" id="PTHR24322">
    <property type="entry name" value="PKSB"/>
    <property type="match status" value="1"/>
</dbReference>
<evidence type="ECO:0000256" key="4">
    <source>
        <dbReference type="ARBA" id="ARBA00022857"/>
    </source>
</evidence>
<dbReference type="CDD" id="cd05339">
    <property type="entry name" value="17beta-HSDXI-like_SDR_c"/>
    <property type="match status" value="1"/>
</dbReference>
<evidence type="ECO:0000256" key="2">
    <source>
        <dbReference type="ARBA" id="ARBA00006484"/>
    </source>
</evidence>
<dbReference type="GO" id="GO:0004303">
    <property type="term" value="F:estradiol 17-beta-dehydrogenase [NAD(P)+] activity"/>
    <property type="evidence" value="ECO:0007669"/>
    <property type="project" value="UniProtKB-EC"/>
</dbReference>
<evidence type="ECO:0000256" key="3">
    <source>
        <dbReference type="ARBA" id="ARBA00022692"/>
    </source>
</evidence>
<dbReference type="AlphaFoldDB" id="E0QS15"/>
<keyword evidence="7" id="KW-0443">Lipid metabolism</keyword>
<dbReference type="EC" id="1.1.1.62" evidence="11"/>
<dbReference type="Gene3D" id="3.40.50.720">
    <property type="entry name" value="NAD(P)-binding Rossmann-like Domain"/>
    <property type="match status" value="1"/>
</dbReference>
<keyword evidence="5 10" id="KW-1133">Transmembrane helix</keyword>
<dbReference type="HOGENOM" id="CLU_010194_2_5_11"/>
<evidence type="ECO:0000256" key="8">
    <source>
        <dbReference type="ARBA" id="ARBA00023136"/>
    </source>
</evidence>
<dbReference type="STRING" id="871571.HMPREF0580_1680"/>
<sequence>MIGRPDSQGGLGMFFRPKLAPVRGAVVLITGAGSGIGRLMALEAAKRGAKAVIIWDLNGETAEQTAAEILDLATREAATLPRPLRASAYTVDVTSDGQVDAAAKAVLEEYGRVDILINNAGILAGKPFLETTQAEIERSFQVNTLAHYRTTRHFLPGMIKRDRGSVVTIASAAGLVGVPRQCDYNGSKFGAVGFAQSLREELRHMGSHVHTLLYCPYYISTGMFEGVQTKFPLVLPIARPQQIACQVLDAIDRGTQFKVNPPIVRLVQLAQALPVPIMDPIVEFFGVLDTMNEFIGRVAKTKS</sequence>
<dbReference type="GO" id="GO:0042445">
    <property type="term" value="P:hormone metabolic process"/>
    <property type="evidence" value="ECO:0007669"/>
    <property type="project" value="UniProtKB-ARBA"/>
</dbReference>
<proteinExistence type="inferred from homology"/>
<dbReference type="PRINTS" id="PR00080">
    <property type="entry name" value="SDRFAMILY"/>
</dbReference>
<organism evidence="11 12">
    <name type="scientific">Mobiluncus mulieris ATCC 35239</name>
    <dbReference type="NCBI Taxonomy" id="871571"/>
    <lineage>
        <taxon>Bacteria</taxon>
        <taxon>Bacillati</taxon>
        <taxon>Actinomycetota</taxon>
        <taxon>Actinomycetes</taxon>
        <taxon>Actinomycetales</taxon>
        <taxon>Actinomycetaceae</taxon>
        <taxon>Mobiluncus</taxon>
    </lineage>
</organism>
<name>E0QS15_9ACTO</name>
<comment type="similarity">
    <text evidence="2 9">Belongs to the short-chain dehydrogenases/reductases (SDR) family.</text>
</comment>
<dbReference type="PRINTS" id="PR00081">
    <property type="entry name" value="GDHRDH"/>
</dbReference>
<evidence type="ECO:0000256" key="7">
    <source>
        <dbReference type="ARBA" id="ARBA00023098"/>
    </source>
</evidence>
<dbReference type="GO" id="GO:0016020">
    <property type="term" value="C:membrane"/>
    <property type="evidence" value="ECO:0007669"/>
    <property type="project" value="UniProtKB-SubCell"/>
</dbReference>
<dbReference type="SUPFAM" id="SSF51735">
    <property type="entry name" value="NAD(P)-binding Rossmann-fold domains"/>
    <property type="match status" value="1"/>
</dbReference>
<keyword evidence="4" id="KW-0521">NADP</keyword>
<dbReference type="GO" id="GO:0006720">
    <property type="term" value="P:isoprenoid metabolic process"/>
    <property type="evidence" value="ECO:0007669"/>
    <property type="project" value="UniProtKB-ARBA"/>
</dbReference>
<dbReference type="PANTHER" id="PTHR24322:SF736">
    <property type="entry name" value="RETINOL DEHYDROGENASE 10"/>
    <property type="match status" value="1"/>
</dbReference>
<comment type="caution">
    <text evidence="11">The sequence shown here is derived from an EMBL/GenBank/DDBJ whole genome shotgun (WGS) entry which is preliminary data.</text>
</comment>
<dbReference type="Proteomes" id="UP000003045">
    <property type="component" value="Unassembled WGS sequence"/>
</dbReference>
<protein>
    <submittedName>
        <fullName evidence="11">Oxidoreductase, short chain dehydrogenase/reductase family protein</fullName>
        <ecNumber evidence="11">1.1.1.62</ecNumber>
    </submittedName>
</protein>
<dbReference type="InterPro" id="IPR020904">
    <property type="entry name" value="Sc_DH/Rdtase_CS"/>
</dbReference>
<evidence type="ECO:0000256" key="1">
    <source>
        <dbReference type="ARBA" id="ARBA00004141"/>
    </source>
</evidence>
<keyword evidence="3 10" id="KW-0812">Transmembrane</keyword>
<dbReference type="InterPro" id="IPR036291">
    <property type="entry name" value="NAD(P)-bd_dom_sf"/>
</dbReference>
<gene>
    <name evidence="11" type="ORF">HMPREF0580_1680</name>
</gene>
<keyword evidence="8 10" id="KW-0472">Membrane</keyword>